<organism evidence="1 2">
    <name type="scientific">Phycomyces blakesleeanus (strain ATCC 8743b / DSM 1359 / FGSC 10004 / NBRC 33097 / NRRL 1555)</name>
    <dbReference type="NCBI Taxonomy" id="763407"/>
    <lineage>
        <taxon>Eukaryota</taxon>
        <taxon>Fungi</taxon>
        <taxon>Fungi incertae sedis</taxon>
        <taxon>Mucoromycota</taxon>
        <taxon>Mucoromycotina</taxon>
        <taxon>Mucoromycetes</taxon>
        <taxon>Mucorales</taxon>
        <taxon>Phycomycetaceae</taxon>
        <taxon>Phycomyces</taxon>
    </lineage>
</organism>
<protein>
    <submittedName>
        <fullName evidence="1">Uncharacterized protein</fullName>
    </submittedName>
</protein>
<keyword evidence="2" id="KW-1185">Reference proteome</keyword>
<dbReference type="VEuPathDB" id="FungiDB:PHYBLDRAFT_67765"/>
<dbReference type="InParanoid" id="A0A162PQA8"/>
<accession>A0A162PQA8</accession>
<dbReference type="Proteomes" id="UP000077315">
    <property type="component" value="Unassembled WGS sequence"/>
</dbReference>
<evidence type="ECO:0000313" key="1">
    <source>
        <dbReference type="EMBL" id="OAD74997.1"/>
    </source>
</evidence>
<evidence type="ECO:0000313" key="2">
    <source>
        <dbReference type="Proteomes" id="UP000077315"/>
    </source>
</evidence>
<name>A0A162PQA8_PHYB8</name>
<proteinExistence type="predicted"/>
<dbReference type="GeneID" id="29002752"/>
<dbReference type="STRING" id="763407.A0A162PQA8"/>
<sequence length="144" mass="16172">MDKLVTIIVRLDINVVLNQKVTKRTQFAMVRSFRSESFVSVAVEHQRLINVGISICMTTFHKNKELLSGFSSYSAAPKEISIDGRVGVIRKTGERFDKNHVVQTYKFEKGFRHGLGVVVSGGRGIDPLVTIKGNIDCLKQYFLP</sequence>
<dbReference type="EMBL" id="KV440978">
    <property type="protein sequence ID" value="OAD74997.1"/>
    <property type="molecule type" value="Genomic_DNA"/>
</dbReference>
<dbReference type="RefSeq" id="XP_018293037.1">
    <property type="nucleotide sequence ID" value="XM_018441846.1"/>
</dbReference>
<dbReference type="AlphaFoldDB" id="A0A162PQA8"/>
<gene>
    <name evidence="1" type="ORF">PHYBLDRAFT_67765</name>
</gene>
<reference evidence="2" key="1">
    <citation type="submission" date="2015-06" db="EMBL/GenBank/DDBJ databases">
        <title>Expansion of signal transduction pathways in fungi by whole-genome duplication.</title>
        <authorList>
            <consortium name="DOE Joint Genome Institute"/>
            <person name="Corrochano L.M."/>
            <person name="Kuo A."/>
            <person name="Marcet-Houben M."/>
            <person name="Polaino S."/>
            <person name="Salamov A."/>
            <person name="Villalobos J.M."/>
            <person name="Alvarez M.I."/>
            <person name="Avalos J."/>
            <person name="Benito E.P."/>
            <person name="Benoit I."/>
            <person name="Burger G."/>
            <person name="Camino L.P."/>
            <person name="Canovas D."/>
            <person name="Cerda-Olmedo E."/>
            <person name="Cheng J.-F."/>
            <person name="Dominguez A."/>
            <person name="Elias M."/>
            <person name="Eslava A.P."/>
            <person name="Glaser F."/>
            <person name="Grimwood J."/>
            <person name="Gutierrez G."/>
            <person name="Heitman J."/>
            <person name="Henrissat B."/>
            <person name="Iturriaga E.A."/>
            <person name="Lang B.F."/>
            <person name="Lavin J.L."/>
            <person name="Lee S."/>
            <person name="Li W."/>
            <person name="Lindquist E."/>
            <person name="Lopez-Garcia S."/>
            <person name="Luque E.M."/>
            <person name="Marcos A.T."/>
            <person name="Martin J."/>
            <person name="McCluskey K."/>
            <person name="Medina H.R."/>
            <person name="Miralles-Duran A."/>
            <person name="Miyazaki A."/>
            <person name="Munoz-Torres E."/>
            <person name="Oguiza J.A."/>
            <person name="Ohm R."/>
            <person name="Olmedo M."/>
            <person name="Orejas M."/>
            <person name="Ortiz-Castellanos L."/>
            <person name="Pisabarro A.G."/>
            <person name="Rodriguez-Romero J."/>
            <person name="Ruiz-Herrera J."/>
            <person name="Ruiz-Vazquez R."/>
            <person name="Sanz C."/>
            <person name="Schackwitz W."/>
            <person name="Schmutz J."/>
            <person name="Shahriari M."/>
            <person name="Shelest E."/>
            <person name="Silva-Franco F."/>
            <person name="Soanes D."/>
            <person name="Syed K."/>
            <person name="Tagua V.G."/>
            <person name="Talbot N.J."/>
            <person name="Thon M."/>
            <person name="De vries R.P."/>
            <person name="Wiebenga A."/>
            <person name="Yadav J.S."/>
            <person name="Braun E.L."/>
            <person name="Baker S."/>
            <person name="Garre V."/>
            <person name="Horwitz B."/>
            <person name="Torres-Martinez S."/>
            <person name="Idnurm A."/>
            <person name="Herrera-Estrella A."/>
            <person name="Gabaldon T."/>
            <person name="Grigoriev I.V."/>
        </authorList>
    </citation>
    <scope>NUCLEOTIDE SEQUENCE [LARGE SCALE GENOMIC DNA]</scope>
    <source>
        <strain evidence="2">NRRL 1555(-)</strain>
    </source>
</reference>